<evidence type="ECO:0000256" key="1">
    <source>
        <dbReference type="ARBA" id="ARBA00006157"/>
    </source>
</evidence>
<dbReference type="InterPro" id="IPR010982">
    <property type="entry name" value="Lambda_DNA-bd_dom_sf"/>
</dbReference>
<evidence type="ECO:0000256" key="5">
    <source>
        <dbReference type="SAM" id="MobiDB-lite"/>
    </source>
</evidence>
<dbReference type="EMBL" id="QYYD01000014">
    <property type="protein sequence ID" value="RJF70907.1"/>
    <property type="molecule type" value="Genomic_DNA"/>
</dbReference>
<dbReference type="Proteomes" id="UP000285523">
    <property type="component" value="Unassembled WGS sequence"/>
</dbReference>
<keyword evidence="3" id="KW-0238">DNA-binding</keyword>
<feature type="region of interest" description="Disordered" evidence="5">
    <location>
        <begin position="73"/>
        <end position="102"/>
    </location>
</feature>
<sequence length="102" mass="11306">MSSPGWHRADIVAAIHKRGTSLAALARQNGLGDATLRAALSYPRTPSNTIIANYLRVPLHELWPDWFDRKGRLLGGDRKPRQPRASSQKRRRKLRAAAGGCP</sequence>
<protein>
    <submittedName>
        <fullName evidence="7">Transcriptional regulator</fullName>
    </submittedName>
</protein>
<dbReference type="Gene3D" id="1.10.260.40">
    <property type="entry name" value="lambda repressor-like DNA-binding domains"/>
    <property type="match status" value="1"/>
</dbReference>
<evidence type="ECO:0000313" key="7">
    <source>
        <dbReference type="EMBL" id="RJF70907.1"/>
    </source>
</evidence>
<dbReference type="Pfam" id="PF13693">
    <property type="entry name" value="HTH_35"/>
    <property type="match status" value="1"/>
</dbReference>
<evidence type="ECO:0000259" key="6">
    <source>
        <dbReference type="Pfam" id="PF13693"/>
    </source>
</evidence>
<dbReference type="GO" id="GO:0003677">
    <property type="term" value="F:DNA binding"/>
    <property type="evidence" value="ECO:0007669"/>
    <property type="project" value="UniProtKB-KW"/>
</dbReference>
<keyword evidence="4" id="KW-0804">Transcription</keyword>
<evidence type="ECO:0000313" key="8">
    <source>
        <dbReference type="Proteomes" id="UP000285523"/>
    </source>
</evidence>
<accession>A0A418V4D2</accession>
<proteinExistence type="inferred from homology"/>
<keyword evidence="2" id="KW-0805">Transcription regulation</keyword>
<comment type="similarity">
    <text evidence="1">Belongs to the ner transcriptional regulatory family.</text>
</comment>
<dbReference type="InterPro" id="IPR038722">
    <property type="entry name" value="Ner_HTH_dom"/>
</dbReference>
<evidence type="ECO:0000256" key="3">
    <source>
        <dbReference type="ARBA" id="ARBA00023125"/>
    </source>
</evidence>
<reference evidence="7 8" key="1">
    <citation type="submission" date="2018-09" db="EMBL/GenBank/DDBJ databases">
        <title>Draft genome sequence of Rhodopseudomonas palustris 2.1.18.</title>
        <authorList>
            <person name="Robertson S.L."/>
            <person name="Meyer T.E."/>
            <person name="Kyndt J.A."/>
        </authorList>
    </citation>
    <scope>NUCLEOTIDE SEQUENCE [LARGE SCALE GENOMIC DNA]</scope>
    <source>
        <strain evidence="7 8">2.1.18</strain>
    </source>
</reference>
<dbReference type="RefSeq" id="WP_119857352.1">
    <property type="nucleotide sequence ID" value="NZ_QYYD01000014.1"/>
</dbReference>
<dbReference type="AlphaFoldDB" id="A0A418V4D2"/>
<name>A0A418V4D2_RHOPL</name>
<feature type="domain" description="Ner winged helix-turn-helix DNA-binding" evidence="6">
    <location>
        <begin position="6"/>
        <end position="71"/>
    </location>
</feature>
<dbReference type="OrthoDB" id="531446at2"/>
<evidence type="ECO:0000256" key="4">
    <source>
        <dbReference type="ARBA" id="ARBA00023163"/>
    </source>
</evidence>
<organism evidence="7 8">
    <name type="scientific">Rhodopseudomonas palustris</name>
    <dbReference type="NCBI Taxonomy" id="1076"/>
    <lineage>
        <taxon>Bacteria</taxon>
        <taxon>Pseudomonadati</taxon>
        <taxon>Pseudomonadota</taxon>
        <taxon>Alphaproteobacteria</taxon>
        <taxon>Hyphomicrobiales</taxon>
        <taxon>Nitrobacteraceae</taxon>
        <taxon>Rhodopseudomonas</taxon>
    </lineage>
</organism>
<dbReference type="SUPFAM" id="SSF47413">
    <property type="entry name" value="lambda repressor-like DNA-binding domains"/>
    <property type="match status" value="1"/>
</dbReference>
<evidence type="ECO:0000256" key="2">
    <source>
        <dbReference type="ARBA" id="ARBA00023015"/>
    </source>
</evidence>
<gene>
    <name evidence="7" type="ORF">D4Q52_14860</name>
</gene>
<comment type="caution">
    <text evidence="7">The sequence shown here is derived from an EMBL/GenBank/DDBJ whole genome shotgun (WGS) entry which is preliminary data.</text>
</comment>